<feature type="compositionally biased region" description="Basic and acidic residues" evidence="1">
    <location>
        <begin position="58"/>
        <end position="75"/>
    </location>
</feature>
<gene>
    <name evidence="3" type="ORF">CYCCA115_LOCUS9150</name>
</gene>
<comment type="caution">
    <text evidence="3">The sequence shown here is derived from an EMBL/GenBank/DDBJ whole genome shotgun (WGS) entry which is preliminary data.</text>
</comment>
<feature type="non-terminal residue" evidence="3">
    <location>
        <position position="1"/>
    </location>
</feature>
<organism evidence="3 4">
    <name type="scientific">Cylindrotheca closterium</name>
    <dbReference type="NCBI Taxonomy" id="2856"/>
    <lineage>
        <taxon>Eukaryota</taxon>
        <taxon>Sar</taxon>
        <taxon>Stramenopiles</taxon>
        <taxon>Ochrophyta</taxon>
        <taxon>Bacillariophyta</taxon>
        <taxon>Bacillariophyceae</taxon>
        <taxon>Bacillariophycidae</taxon>
        <taxon>Bacillariales</taxon>
        <taxon>Bacillariaceae</taxon>
        <taxon>Cylindrotheca</taxon>
    </lineage>
</organism>
<feature type="compositionally biased region" description="Basic and acidic residues" evidence="1">
    <location>
        <begin position="93"/>
        <end position="127"/>
    </location>
</feature>
<keyword evidence="2" id="KW-0732">Signal</keyword>
<evidence type="ECO:0000313" key="3">
    <source>
        <dbReference type="EMBL" id="CAJ1945003.1"/>
    </source>
</evidence>
<evidence type="ECO:0000256" key="1">
    <source>
        <dbReference type="SAM" id="MobiDB-lite"/>
    </source>
</evidence>
<accession>A0AAD2CSD2</accession>
<sequence length="165" mass="18575">MTKTVEPKIEQRAIIEDRMHLLHLLLLHLRWAPLVAAGATGDTSLKDPSKTKGRPHSIKGDGDAKDRARRSRDPAAAKPGVERLTSSSHGLRSKADRTSKKSRQYDESEKNAKRISKNKEFGTKEEQVDLQAPVAQGIAVDEEAEENERFLKQEEANQRMQQQLE</sequence>
<proteinExistence type="predicted"/>
<feature type="compositionally biased region" description="Basic and acidic residues" evidence="1">
    <location>
        <begin position="147"/>
        <end position="157"/>
    </location>
</feature>
<evidence type="ECO:0000313" key="4">
    <source>
        <dbReference type="Proteomes" id="UP001295423"/>
    </source>
</evidence>
<keyword evidence="4" id="KW-1185">Reference proteome</keyword>
<feature type="chain" id="PRO_5042087519" evidence="2">
    <location>
        <begin position="38"/>
        <end position="165"/>
    </location>
</feature>
<dbReference type="Proteomes" id="UP001295423">
    <property type="component" value="Unassembled WGS sequence"/>
</dbReference>
<protein>
    <submittedName>
        <fullName evidence="3">Uncharacterized protein</fullName>
    </submittedName>
</protein>
<feature type="signal peptide" evidence="2">
    <location>
        <begin position="1"/>
        <end position="37"/>
    </location>
</feature>
<evidence type="ECO:0000256" key="2">
    <source>
        <dbReference type="SAM" id="SignalP"/>
    </source>
</evidence>
<dbReference type="AlphaFoldDB" id="A0AAD2CSD2"/>
<name>A0AAD2CSD2_9STRA</name>
<feature type="region of interest" description="Disordered" evidence="1">
    <location>
        <begin position="39"/>
        <end position="165"/>
    </location>
</feature>
<reference evidence="3" key="1">
    <citation type="submission" date="2023-08" db="EMBL/GenBank/DDBJ databases">
        <authorList>
            <person name="Audoor S."/>
            <person name="Bilcke G."/>
        </authorList>
    </citation>
    <scope>NUCLEOTIDE SEQUENCE</scope>
</reference>
<dbReference type="EMBL" id="CAKOGP040001300">
    <property type="protein sequence ID" value="CAJ1945003.1"/>
    <property type="molecule type" value="Genomic_DNA"/>
</dbReference>